<sequence length="72" mass="8973">MFRKDFEYYINKTRKKNLQNNQEIQDFINEEMSYEREFSWRGVMLNSLSSDQENFRIFIELVYSVKYILNVE</sequence>
<organism evidence="1 2">
    <name type="scientific">Klebsiella pneumoniae</name>
    <dbReference type="NCBI Taxonomy" id="573"/>
    <lineage>
        <taxon>Bacteria</taxon>
        <taxon>Pseudomonadati</taxon>
        <taxon>Pseudomonadota</taxon>
        <taxon>Gammaproteobacteria</taxon>
        <taxon>Enterobacterales</taxon>
        <taxon>Enterobacteriaceae</taxon>
        <taxon>Klebsiella/Raoultella group</taxon>
        <taxon>Klebsiella</taxon>
        <taxon>Klebsiella pneumoniae complex</taxon>
    </lineage>
</organism>
<comment type="caution">
    <text evidence="1">The sequence shown here is derived from an EMBL/GenBank/DDBJ whole genome shotgun (WGS) entry which is preliminary data.</text>
</comment>
<gene>
    <name evidence="1" type="ORF">BL124_00031935</name>
</gene>
<protein>
    <submittedName>
        <fullName evidence="1">Uncharacterized protein</fullName>
    </submittedName>
</protein>
<evidence type="ECO:0000313" key="1">
    <source>
        <dbReference type="EMBL" id="ROG84983.1"/>
    </source>
</evidence>
<name>A0A367T137_KLEPN</name>
<dbReference type="AlphaFoldDB" id="A0A367T137"/>
<dbReference type="EMBL" id="MPYG04000246">
    <property type="protein sequence ID" value="ROG84983.1"/>
    <property type="molecule type" value="Genomic_DNA"/>
</dbReference>
<dbReference type="Proteomes" id="UP000283322">
    <property type="component" value="Unassembled WGS sequence"/>
</dbReference>
<evidence type="ECO:0000313" key="2">
    <source>
        <dbReference type="Proteomes" id="UP000283322"/>
    </source>
</evidence>
<proteinExistence type="predicted"/>
<reference evidence="1 2" key="1">
    <citation type="submission" date="2018-10" db="EMBL/GenBank/DDBJ databases">
        <authorList>
            <person name="Vanduin D."/>
            <person name="Fouts D."/>
            <person name="Wright M."/>
            <person name="Sutton G."/>
            <person name="Nguyen K."/>
            <person name="Kreiswirth B."/>
            <person name="Chen L."/>
            <person name="Rojas L."/>
            <person name="Hujer A."/>
            <person name="Hujer K."/>
            <person name="Bonomo R."/>
            <person name="Adams M."/>
        </authorList>
    </citation>
    <scope>NUCLEOTIDE SEQUENCE [LARGE SCALE GENOMIC DNA]</scope>
    <source>
        <strain evidence="1 2">CRK0165</strain>
    </source>
</reference>
<accession>A0A367T137</accession>